<evidence type="ECO:0000313" key="2">
    <source>
        <dbReference type="Proteomes" id="UP000325315"/>
    </source>
</evidence>
<evidence type="ECO:0008006" key="3">
    <source>
        <dbReference type="Google" id="ProtNLM"/>
    </source>
</evidence>
<dbReference type="OrthoDB" id="1729225at2759"/>
<sequence>MNGNDFRSVQNKCRMQNGLAVNSKGQSGDLVLMWGDGINVSIQSYSKHHIESIFNLENNKNMFGGSVREDWVVGEDFNAILNDAEKEGGRRGQGHI</sequence>
<protein>
    <recommendedName>
        <fullName evidence="3">Reverse transcriptase</fullName>
    </recommendedName>
</protein>
<comment type="caution">
    <text evidence="1">The sequence shown here is derived from an EMBL/GenBank/DDBJ whole genome shotgun (WGS) entry which is preliminary data.</text>
</comment>
<accession>A0A5B6WP79</accession>
<evidence type="ECO:0000313" key="1">
    <source>
        <dbReference type="EMBL" id="KAA3483590.1"/>
    </source>
</evidence>
<keyword evidence="2" id="KW-1185">Reference proteome</keyword>
<proteinExistence type="predicted"/>
<reference evidence="2" key="1">
    <citation type="journal article" date="2019" name="Plant Biotechnol. J.">
        <title>Genome sequencing of the Australian wild diploid species Gossypium australe highlights disease resistance and delayed gland morphogenesis.</title>
        <authorList>
            <person name="Cai Y."/>
            <person name="Cai X."/>
            <person name="Wang Q."/>
            <person name="Wang P."/>
            <person name="Zhang Y."/>
            <person name="Cai C."/>
            <person name="Xu Y."/>
            <person name="Wang K."/>
            <person name="Zhou Z."/>
            <person name="Wang C."/>
            <person name="Geng S."/>
            <person name="Li B."/>
            <person name="Dong Q."/>
            <person name="Hou Y."/>
            <person name="Wang H."/>
            <person name="Ai P."/>
            <person name="Liu Z."/>
            <person name="Yi F."/>
            <person name="Sun M."/>
            <person name="An G."/>
            <person name="Cheng J."/>
            <person name="Zhang Y."/>
            <person name="Shi Q."/>
            <person name="Xie Y."/>
            <person name="Shi X."/>
            <person name="Chang Y."/>
            <person name="Huang F."/>
            <person name="Chen Y."/>
            <person name="Hong S."/>
            <person name="Mi L."/>
            <person name="Sun Q."/>
            <person name="Zhang L."/>
            <person name="Zhou B."/>
            <person name="Peng R."/>
            <person name="Zhang X."/>
            <person name="Liu F."/>
        </authorList>
    </citation>
    <scope>NUCLEOTIDE SEQUENCE [LARGE SCALE GENOMIC DNA]</scope>
    <source>
        <strain evidence="2">cv. PA1801</strain>
    </source>
</reference>
<organism evidence="1 2">
    <name type="scientific">Gossypium australe</name>
    <dbReference type="NCBI Taxonomy" id="47621"/>
    <lineage>
        <taxon>Eukaryota</taxon>
        <taxon>Viridiplantae</taxon>
        <taxon>Streptophyta</taxon>
        <taxon>Embryophyta</taxon>
        <taxon>Tracheophyta</taxon>
        <taxon>Spermatophyta</taxon>
        <taxon>Magnoliopsida</taxon>
        <taxon>eudicotyledons</taxon>
        <taxon>Gunneridae</taxon>
        <taxon>Pentapetalae</taxon>
        <taxon>rosids</taxon>
        <taxon>malvids</taxon>
        <taxon>Malvales</taxon>
        <taxon>Malvaceae</taxon>
        <taxon>Malvoideae</taxon>
        <taxon>Gossypium</taxon>
    </lineage>
</organism>
<gene>
    <name evidence="1" type="ORF">EPI10_005749</name>
</gene>
<dbReference type="AlphaFoldDB" id="A0A5B6WP79"/>
<dbReference type="Proteomes" id="UP000325315">
    <property type="component" value="Unassembled WGS sequence"/>
</dbReference>
<dbReference type="EMBL" id="SMMG02000002">
    <property type="protein sequence ID" value="KAA3483590.1"/>
    <property type="molecule type" value="Genomic_DNA"/>
</dbReference>
<name>A0A5B6WP79_9ROSI</name>